<evidence type="ECO:0000313" key="4">
    <source>
        <dbReference type="EMBL" id="CAA7054848.1"/>
    </source>
</evidence>
<name>A0A6D2L0S7_9BRAS</name>
<dbReference type="InterPro" id="IPR029472">
    <property type="entry name" value="Copia-like_N"/>
</dbReference>
<comment type="caution">
    <text evidence="4">The sequence shown here is derived from an EMBL/GenBank/DDBJ whole genome shotgun (WGS) entry which is preliminary data.</text>
</comment>
<dbReference type="Pfam" id="PF22936">
    <property type="entry name" value="Pol_BBD"/>
    <property type="match status" value="1"/>
</dbReference>
<dbReference type="OrthoDB" id="1108693at2759"/>
<dbReference type="Proteomes" id="UP000467841">
    <property type="component" value="Unassembled WGS sequence"/>
</dbReference>
<dbReference type="InterPro" id="IPR025724">
    <property type="entry name" value="GAG-pre-integrase_dom"/>
</dbReference>
<dbReference type="GO" id="GO:0015074">
    <property type="term" value="P:DNA integration"/>
    <property type="evidence" value="ECO:0007669"/>
    <property type="project" value="InterPro"/>
</dbReference>
<dbReference type="PANTHER" id="PTHR11439:SF470">
    <property type="entry name" value="CYSTEINE-RICH RLK (RECEPTOR-LIKE PROTEIN KINASE) 8"/>
    <property type="match status" value="1"/>
</dbReference>
<dbReference type="InterPro" id="IPR043502">
    <property type="entry name" value="DNA/RNA_pol_sf"/>
</dbReference>
<dbReference type="CDD" id="cd09272">
    <property type="entry name" value="RNase_HI_RT_Ty1"/>
    <property type="match status" value="1"/>
</dbReference>
<dbReference type="Pfam" id="PF13976">
    <property type="entry name" value="gag_pre-integrs"/>
    <property type="match status" value="1"/>
</dbReference>
<dbReference type="EMBL" id="CACVBM020001595">
    <property type="protein sequence ID" value="CAA7054848.1"/>
    <property type="molecule type" value="Genomic_DNA"/>
</dbReference>
<dbReference type="Pfam" id="PF07727">
    <property type="entry name" value="RVT_2"/>
    <property type="match status" value="1"/>
</dbReference>
<evidence type="ECO:0000313" key="5">
    <source>
        <dbReference type="Proteomes" id="UP000467841"/>
    </source>
</evidence>
<feature type="region of interest" description="Disordered" evidence="2">
    <location>
        <begin position="303"/>
        <end position="333"/>
    </location>
</feature>
<dbReference type="PROSITE" id="PS50994">
    <property type="entry name" value="INTEGRASE"/>
    <property type="match status" value="1"/>
</dbReference>
<dbReference type="InterPro" id="IPR054722">
    <property type="entry name" value="PolX-like_BBD"/>
</dbReference>
<dbReference type="InterPro" id="IPR012337">
    <property type="entry name" value="RNaseH-like_sf"/>
</dbReference>
<keyword evidence="1" id="KW-0378">Hydrolase</keyword>
<dbReference type="SUPFAM" id="SSF56672">
    <property type="entry name" value="DNA/RNA polymerases"/>
    <property type="match status" value="1"/>
</dbReference>
<dbReference type="InterPro" id="IPR001584">
    <property type="entry name" value="Integrase_cat-core"/>
</dbReference>
<feature type="compositionally biased region" description="Polar residues" evidence="2">
    <location>
        <begin position="303"/>
        <end position="317"/>
    </location>
</feature>
<dbReference type="InterPro" id="IPR057670">
    <property type="entry name" value="SH3_retrovirus"/>
</dbReference>
<dbReference type="SUPFAM" id="SSF53098">
    <property type="entry name" value="Ribonuclease H-like"/>
    <property type="match status" value="1"/>
</dbReference>
<reference evidence="4" key="1">
    <citation type="submission" date="2020-01" db="EMBL/GenBank/DDBJ databases">
        <authorList>
            <person name="Mishra B."/>
        </authorList>
    </citation>
    <scope>NUCLEOTIDE SEQUENCE [LARGE SCALE GENOMIC DNA]</scope>
</reference>
<dbReference type="InterPro" id="IPR036397">
    <property type="entry name" value="RNaseH_sf"/>
</dbReference>
<accession>A0A6D2L0S7</accession>
<keyword evidence="5" id="KW-1185">Reference proteome</keyword>
<dbReference type="PANTHER" id="PTHR11439">
    <property type="entry name" value="GAG-POL-RELATED RETROTRANSPOSON"/>
    <property type="match status" value="1"/>
</dbReference>
<evidence type="ECO:0000256" key="1">
    <source>
        <dbReference type="ARBA" id="ARBA00022750"/>
    </source>
</evidence>
<feature type="compositionally biased region" description="Polar residues" evidence="2">
    <location>
        <begin position="324"/>
        <end position="333"/>
    </location>
</feature>
<sequence>MGSSAPPSGSDPLNVTAPTGTDQYDNPYFLHSSELVLVSDRLSTPSDFHSWRRSVRMALNVRNKLGFIDGTISRPPPTDRNYGAWSRCNDIVATWLMNSVSKKIGQSLLLISTAEGIWNNLLSRFKQDDVPRVYDIEQKLSKLEQGSMDVSAYYTELIILWEEHKNYVELPVCTCDKCECDAACLWEKLQHRSRVTKFLMSLNESHEQTRRHILMMKPIPTIEETFNIVTQDERQKLLRPVSNVVAFNMNTSGYDGQGHGDDPNLVAAYMGRGTQKPVCTHCRKMGHTVQKCFKIHGFPPGYKTNTYASKQQPSGQQRMPPAPSSQSQSHMPTYSANVQSANAIANVYADAGGSYAYAPVPVASGDTTVSIQNYSPQQLQDLVAQFHSQVKVPVPVAPPSQTATITDHGVMAQFSTSGNVSFPSTSLRYANNDLTFQNHSLSSLQQLLPSDAWIIDSGASSHVCSDLAMFSELTPVASVTVTLPNGTRVPITHTGTIHITDSLILYDVLHVPAFHFNLISVSCLVRTLLCSAHFYPTCCFIQELSQGLMIGRGKLLHNLYVLDTPTHTTSSSSLPSFCGSVLVDDNVWRQRLGHPSLPTMQKLKAALPSSAIVSDSFHCSICPLAKQKRLAYVSHNNLASKPFDLVHIDIWAFLTLVNNQFNCQVKSIRSDNAPELAFTDLLHEKGIIHQFSCAYTPQQNSVVERKHQHLLNVARALLFQSNVPLKYWSDCVHTAVFLINRMPSPLLGNKSPFELLMSKAPDFSLLKSFGCLCYMSTLLKDRNKFSPRAKPCVFLGYSSGYKGYKVLDLESHSVSISRNVVFHETAFPFKTSEFVSEAVDMFPNTILPLPAPLHFVETRPFSCTDPPDTEPVEPVAFDNLVDSSPVVKLHSHDIHASSAPTRQEPRTTTVARDTVTQDIGVEYVPIARPKRNAKAPRYLSEYHYNLLPSSSFDPLPHHTTPYPISDFLSYDKLTPLFQSYIFAYNVEKEPKTFAEAMASEKWIAAANVELQALEALRTWDIESLPPGKNVVGNKWIWTIKYLSSGLVERYKARLVAHGYTQEEGVDYFDTFSPVAKLTSVKFLLAIASAAGWSLTQMDVSNAFLHGDLEEEIYMRLPQGYTPPAGTVLPPNLVCKLRKSLYGLKQASRQWYKRISSVLMGANYIQSPADNTLFVRITVVSFVAMLVYVDDLMIASNNNDAVDDLKGFLHSEFKIKDLGPARFFLGLEIARSSAGISVCQRKYALNLLEDAGLLGCKPSSVPMDPSLHLRMDTGTLLPNVTSYRELVGRLLYLTITRPDITYAVNQLSQFLSAPTDVHLQAAHKVLRYIKNNPGQGLMYAADSELCLNGFADADWGTCKDSRQSITGFCIYLGTSLISWKSKKQTVVSRSSTEAEYRSLALATCEIIWLQQLLRDLHIRVTSTAKLFCDNKSAIHIASNPVFHERTKHIEIDCHTVRDQLKAGNLKMFHVSIGNQLADILTKPLHPGPFYSLLRRMSLSSLYLQQASDDGVEDNAVIKA</sequence>
<dbReference type="GO" id="GO:0004190">
    <property type="term" value="F:aspartic-type endopeptidase activity"/>
    <property type="evidence" value="ECO:0007669"/>
    <property type="project" value="UniProtKB-KW"/>
</dbReference>
<keyword evidence="1" id="KW-0064">Aspartyl protease</keyword>
<feature type="domain" description="Integrase catalytic" evidence="3">
    <location>
        <begin position="571"/>
        <end position="760"/>
    </location>
</feature>
<dbReference type="GO" id="GO:0003676">
    <property type="term" value="F:nucleic acid binding"/>
    <property type="evidence" value="ECO:0007669"/>
    <property type="project" value="InterPro"/>
</dbReference>
<keyword evidence="1" id="KW-0645">Protease</keyword>
<dbReference type="InterPro" id="IPR013103">
    <property type="entry name" value="RVT_2"/>
</dbReference>
<dbReference type="Gene3D" id="3.30.420.10">
    <property type="entry name" value="Ribonuclease H-like superfamily/Ribonuclease H"/>
    <property type="match status" value="1"/>
</dbReference>
<dbReference type="Pfam" id="PF14244">
    <property type="entry name" value="Retrotran_gag_3"/>
    <property type="match status" value="1"/>
</dbReference>
<protein>
    <recommendedName>
        <fullName evidence="3">Integrase catalytic domain-containing protein</fullName>
    </recommendedName>
</protein>
<organism evidence="4 5">
    <name type="scientific">Microthlaspi erraticum</name>
    <dbReference type="NCBI Taxonomy" id="1685480"/>
    <lineage>
        <taxon>Eukaryota</taxon>
        <taxon>Viridiplantae</taxon>
        <taxon>Streptophyta</taxon>
        <taxon>Embryophyta</taxon>
        <taxon>Tracheophyta</taxon>
        <taxon>Spermatophyta</taxon>
        <taxon>Magnoliopsida</taxon>
        <taxon>eudicotyledons</taxon>
        <taxon>Gunneridae</taxon>
        <taxon>Pentapetalae</taxon>
        <taxon>rosids</taxon>
        <taxon>malvids</taxon>
        <taxon>Brassicales</taxon>
        <taxon>Brassicaceae</taxon>
        <taxon>Coluteocarpeae</taxon>
        <taxon>Microthlaspi</taxon>
    </lineage>
</organism>
<proteinExistence type="predicted"/>
<evidence type="ECO:0000259" key="3">
    <source>
        <dbReference type="PROSITE" id="PS50994"/>
    </source>
</evidence>
<dbReference type="Pfam" id="PF25597">
    <property type="entry name" value="SH3_retrovirus"/>
    <property type="match status" value="1"/>
</dbReference>
<gene>
    <name evidence="4" type="ORF">MERR_LOCUS42084</name>
</gene>
<evidence type="ECO:0000256" key="2">
    <source>
        <dbReference type="SAM" id="MobiDB-lite"/>
    </source>
</evidence>